<name>A0A8D0D0Z5_SANLU</name>
<dbReference type="InterPro" id="IPR043502">
    <property type="entry name" value="DNA/RNA_pol_sf"/>
</dbReference>
<sequence>MWILADPSRRRVVKTHYVPYVGHLLTNQGVKPDPEKTKAVRLMPPPQDKLGLQRFLGMTNYLSKFIQNYSELTAPLRGLLHQDTEWCWHEHHEAALSRLKDALTSPPVLQYFDVRQPVVLSADASQHGLGAVCLQHNKPVAFASRALSDTESRYAQIEKELLALVFLKVHSPVTCYVYVTQALTMY</sequence>
<evidence type="ECO:0000256" key="1">
    <source>
        <dbReference type="ARBA" id="ARBA00023268"/>
    </source>
</evidence>
<evidence type="ECO:0000259" key="2">
    <source>
        <dbReference type="Pfam" id="PF17919"/>
    </source>
</evidence>
<dbReference type="AlphaFoldDB" id="A0A8D0D0Z5"/>
<evidence type="ECO:0000313" key="4">
    <source>
        <dbReference type="Proteomes" id="UP000694568"/>
    </source>
</evidence>
<evidence type="ECO:0000313" key="3">
    <source>
        <dbReference type="Ensembl" id="ENSSLUP00000030356.1"/>
    </source>
</evidence>
<dbReference type="PANTHER" id="PTHR37984">
    <property type="entry name" value="PROTEIN CBG26694"/>
    <property type="match status" value="1"/>
</dbReference>
<dbReference type="Proteomes" id="UP000694568">
    <property type="component" value="Unplaced"/>
</dbReference>
<feature type="domain" description="Reverse transcriptase/retrotransposon-derived protein RNase H-like" evidence="2">
    <location>
        <begin position="88"/>
        <end position="166"/>
    </location>
</feature>
<keyword evidence="4" id="KW-1185">Reference proteome</keyword>
<dbReference type="GeneTree" id="ENSGT01140000282569"/>
<dbReference type="FunFam" id="3.30.70.270:FF:000026">
    <property type="entry name" value="Transposon Ty3-G Gag-Pol polyprotein"/>
    <property type="match status" value="1"/>
</dbReference>
<protein>
    <recommendedName>
        <fullName evidence="2">Reverse transcriptase/retrotransposon-derived protein RNase H-like domain-containing protein</fullName>
    </recommendedName>
</protein>
<dbReference type="SUPFAM" id="SSF56672">
    <property type="entry name" value="DNA/RNA polymerases"/>
    <property type="match status" value="1"/>
</dbReference>
<dbReference type="PANTHER" id="PTHR37984:SF5">
    <property type="entry name" value="PROTEIN NYNRIN-LIKE"/>
    <property type="match status" value="1"/>
</dbReference>
<dbReference type="GO" id="GO:0003824">
    <property type="term" value="F:catalytic activity"/>
    <property type="evidence" value="ECO:0007669"/>
    <property type="project" value="UniProtKB-KW"/>
</dbReference>
<dbReference type="InterPro" id="IPR043128">
    <property type="entry name" value="Rev_trsase/Diguanyl_cyclase"/>
</dbReference>
<dbReference type="Gene3D" id="3.30.70.270">
    <property type="match status" value="1"/>
</dbReference>
<dbReference type="InterPro" id="IPR050951">
    <property type="entry name" value="Retrovirus_Pol_polyprotein"/>
</dbReference>
<dbReference type="Pfam" id="PF17919">
    <property type="entry name" value="RT_RNaseH_2"/>
    <property type="match status" value="1"/>
</dbReference>
<reference evidence="3" key="1">
    <citation type="submission" date="2025-08" db="UniProtKB">
        <authorList>
            <consortium name="Ensembl"/>
        </authorList>
    </citation>
    <scope>IDENTIFICATION</scope>
</reference>
<organism evidence="3 4">
    <name type="scientific">Sander lucioperca</name>
    <name type="common">Pike-perch</name>
    <name type="synonym">Perca lucioperca</name>
    <dbReference type="NCBI Taxonomy" id="283035"/>
    <lineage>
        <taxon>Eukaryota</taxon>
        <taxon>Metazoa</taxon>
        <taxon>Chordata</taxon>
        <taxon>Craniata</taxon>
        <taxon>Vertebrata</taxon>
        <taxon>Euteleostomi</taxon>
        <taxon>Actinopterygii</taxon>
        <taxon>Neopterygii</taxon>
        <taxon>Teleostei</taxon>
        <taxon>Neoteleostei</taxon>
        <taxon>Acanthomorphata</taxon>
        <taxon>Eupercaria</taxon>
        <taxon>Perciformes</taxon>
        <taxon>Percoidei</taxon>
        <taxon>Percidae</taxon>
        <taxon>Luciopercinae</taxon>
        <taxon>Sander</taxon>
    </lineage>
</organism>
<reference evidence="3" key="2">
    <citation type="submission" date="2025-09" db="UniProtKB">
        <authorList>
            <consortium name="Ensembl"/>
        </authorList>
    </citation>
    <scope>IDENTIFICATION</scope>
</reference>
<dbReference type="InterPro" id="IPR041577">
    <property type="entry name" value="RT_RNaseH_2"/>
</dbReference>
<dbReference type="Ensembl" id="ENSSLUT00000031312.1">
    <property type="protein sequence ID" value="ENSSLUP00000030356.1"/>
    <property type="gene ID" value="ENSSLUG00000013589.1"/>
</dbReference>
<accession>A0A8D0D0Z5</accession>
<proteinExistence type="predicted"/>
<keyword evidence="1" id="KW-0511">Multifunctional enzyme</keyword>